<organism evidence="1 2">
    <name type="scientific">Anas zonorhyncha</name>
    <name type="common">Eastern spot-billed duck</name>
    <dbReference type="NCBI Taxonomy" id="75864"/>
    <lineage>
        <taxon>Eukaryota</taxon>
        <taxon>Metazoa</taxon>
        <taxon>Chordata</taxon>
        <taxon>Craniata</taxon>
        <taxon>Vertebrata</taxon>
        <taxon>Euteleostomi</taxon>
        <taxon>Archelosauria</taxon>
        <taxon>Archosauria</taxon>
        <taxon>Dinosauria</taxon>
        <taxon>Saurischia</taxon>
        <taxon>Theropoda</taxon>
        <taxon>Coelurosauria</taxon>
        <taxon>Aves</taxon>
        <taxon>Neognathae</taxon>
        <taxon>Galloanserae</taxon>
        <taxon>Anseriformes</taxon>
        <taxon>Anatidae</taxon>
        <taxon>Anatinae</taxon>
        <taxon>Anas</taxon>
    </lineage>
</organism>
<evidence type="ECO:0000313" key="2">
    <source>
        <dbReference type="Proteomes" id="UP000694549"/>
    </source>
</evidence>
<reference evidence="1" key="2">
    <citation type="submission" date="2025-09" db="UniProtKB">
        <authorList>
            <consortium name="Ensembl"/>
        </authorList>
    </citation>
    <scope>IDENTIFICATION</scope>
</reference>
<dbReference type="SUPFAM" id="SSF48592">
    <property type="entry name" value="GroEL equatorial domain-like"/>
    <property type="match status" value="1"/>
</dbReference>
<evidence type="ECO:0000313" key="1">
    <source>
        <dbReference type="Ensembl" id="ENSAZOP00000014761.1"/>
    </source>
</evidence>
<dbReference type="AlphaFoldDB" id="A0A8B9UXI5"/>
<reference evidence="1" key="1">
    <citation type="submission" date="2025-08" db="UniProtKB">
        <authorList>
            <consortium name="Ensembl"/>
        </authorList>
    </citation>
    <scope>IDENTIFICATION</scope>
</reference>
<name>A0A8B9UXI5_9AVES</name>
<proteinExistence type="predicted"/>
<accession>A0A8B9UXI5</accession>
<dbReference type="InterPro" id="IPR027413">
    <property type="entry name" value="GROEL-like_equatorial_sf"/>
</dbReference>
<dbReference type="Proteomes" id="UP000694549">
    <property type="component" value="Unplaced"/>
</dbReference>
<keyword evidence="2" id="KW-1185">Reference proteome</keyword>
<protein>
    <submittedName>
        <fullName evidence="1">Uncharacterized protein</fullName>
    </submittedName>
</protein>
<dbReference type="Ensembl" id="ENSAZOT00000015857.1">
    <property type="protein sequence ID" value="ENSAZOP00000014761.1"/>
    <property type="gene ID" value="ENSAZOG00000009551.1"/>
</dbReference>
<dbReference type="Gene3D" id="1.10.560.10">
    <property type="entry name" value="GroEL-like equatorial domain"/>
    <property type="match status" value="1"/>
</dbReference>
<sequence>QASISLAPVNIFKAGADEEKAETARLSSFVGAIAIGDLVKSTLGPKGMVR</sequence>